<evidence type="ECO:0000313" key="2">
    <source>
        <dbReference type="Proteomes" id="UP000198977"/>
    </source>
</evidence>
<gene>
    <name evidence="1" type="ORF">SAMN04488523_102104</name>
</gene>
<keyword evidence="2" id="KW-1185">Reference proteome</keyword>
<protein>
    <submittedName>
        <fullName evidence="1">Uncharacterized protein</fullName>
    </submittedName>
</protein>
<dbReference type="RefSeq" id="WP_143092415.1">
    <property type="nucleotide sequence ID" value="NZ_FOMW01000002.1"/>
</dbReference>
<name>A0A1I1ULG9_9RHOB</name>
<dbReference type="EMBL" id="FOMW01000002">
    <property type="protein sequence ID" value="SFD69593.1"/>
    <property type="molecule type" value="Genomic_DNA"/>
</dbReference>
<sequence length="270" mass="28790">MGRSAALIGLITFVLTLPVATAARDRFSSLSGDVRIVGGAMDIKAVAVGDRVFPLEVSYAAELIDKIGNLILVAIYSGGTGCPAEFAWLNTTPGKVGLSETFGTCADVPEVSYDAETVTVTMNSFDASEGLVAFVYDGEQIERRSLGLVSSDIARTSKGDVNAWIGESPYEYLTAPEHEAEMIANVGWDVLDELRNTMIIGSQEMIVEGNWIVGSGCQPHMCNTDFAAMALHRGSGNFIAAIKRDGVVPRLIGKPPEALPVTIRKVMTSR</sequence>
<dbReference type="Proteomes" id="UP000198977">
    <property type="component" value="Unassembled WGS sequence"/>
</dbReference>
<proteinExistence type="predicted"/>
<dbReference type="OrthoDB" id="7866572at2"/>
<reference evidence="1 2" key="1">
    <citation type="submission" date="2016-10" db="EMBL/GenBank/DDBJ databases">
        <authorList>
            <person name="de Groot N.N."/>
        </authorList>
    </citation>
    <scope>NUCLEOTIDE SEQUENCE [LARGE SCALE GENOMIC DNA]</scope>
    <source>
        <strain evidence="1 2">DSM 11443</strain>
    </source>
</reference>
<accession>A0A1I1ULG9</accession>
<organism evidence="1 2">
    <name type="scientific">Sulfitobacter brevis</name>
    <dbReference type="NCBI Taxonomy" id="74348"/>
    <lineage>
        <taxon>Bacteria</taxon>
        <taxon>Pseudomonadati</taxon>
        <taxon>Pseudomonadota</taxon>
        <taxon>Alphaproteobacteria</taxon>
        <taxon>Rhodobacterales</taxon>
        <taxon>Roseobacteraceae</taxon>
        <taxon>Sulfitobacter</taxon>
    </lineage>
</organism>
<evidence type="ECO:0000313" key="1">
    <source>
        <dbReference type="EMBL" id="SFD69593.1"/>
    </source>
</evidence>
<dbReference type="AlphaFoldDB" id="A0A1I1ULG9"/>